<name>A0A1Q9B2Q5_9HYPH</name>
<evidence type="ECO:0000313" key="8">
    <source>
        <dbReference type="EMBL" id="OLP62272.1"/>
    </source>
</evidence>
<evidence type="ECO:0000256" key="6">
    <source>
        <dbReference type="SAM" id="Phobius"/>
    </source>
</evidence>
<keyword evidence="5 6" id="KW-0472">Membrane</keyword>
<feature type="transmembrane region" description="Helical" evidence="6">
    <location>
        <begin position="33"/>
        <end position="51"/>
    </location>
</feature>
<keyword evidence="2" id="KW-1003">Cell membrane</keyword>
<keyword evidence="3 6" id="KW-0812">Transmembrane</keyword>
<feature type="domain" description="Prepilin type IV endopeptidase peptidase" evidence="7">
    <location>
        <begin position="8"/>
        <end position="112"/>
    </location>
</feature>
<evidence type="ECO:0000256" key="5">
    <source>
        <dbReference type="ARBA" id="ARBA00023136"/>
    </source>
</evidence>
<gene>
    <name evidence="8" type="ORF">BJF93_18835</name>
</gene>
<dbReference type="AlphaFoldDB" id="A0A1Q9B2Q5"/>
<keyword evidence="9" id="KW-1185">Reference proteome</keyword>
<dbReference type="RefSeq" id="WP_075625795.1">
    <property type="nucleotide sequence ID" value="NZ_FOAM01000015.1"/>
</dbReference>
<accession>A0A1Q9B2Q5</accession>
<evidence type="ECO:0000259" key="7">
    <source>
        <dbReference type="Pfam" id="PF01478"/>
    </source>
</evidence>
<sequence length="171" mass="17490">MIQAAIFIIVPLCLAIAALTDLFTMTIPNRVSVILLLAFLLVGPASGMGLVDIGLHLAAGLLVFAIAFLLFSLNTMGGGDAKLLTASAVWFGLNQSLIDYMLLVAFCGGALAVVILLLRRQQGVLAACGLQLPASFDADGKIPYGIAIALGGFLAYPTSPLMLAALGASAG</sequence>
<dbReference type="InterPro" id="IPR000045">
    <property type="entry name" value="Prepilin_IV_endopep_pep"/>
</dbReference>
<dbReference type="Proteomes" id="UP000186364">
    <property type="component" value="Unassembled WGS sequence"/>
</dbReference>
<dbReference type="InterPro" id="IPR052218">
    <property type="entry name" value="Preflagellin_Peptidase"/>
</dbReference>
<dbReference type="EMBL" id="MKIP01000027">
    <property type="protein sequence ID" value="OLP62272.1"/>
    <property type="molecule type" value="Genomic_DNA"/>
</dbReference>
<keyword evidence="4 6" id="KW-1133">Transmembrane helix</keyword>
<dbReference type="PANTHER" id="PTHR36506:SF1">
    <property type="entry name" value="PREFLAGELLIN PEPTIDASE"/>
    <property type="match status" value="1"/>
</dbReference>
<comment type="subcellular location">
    <subcellularLocation>
        <location evidence="1">Cell membrane</location>
        <topology evidence="1">Multi-pass membrane protein</topology>
    </subcellularLocation>
</comment>
<reference evidence="8 9" key="1">
    <citation type="submission" date="2016-09" db="EMBL/GenBank/DDBJ databases">
        <title>Rhizobium sp. nov., a novel species isolated from the rice rhizosphere.</title>
        <authorList>
            <person name="Zhao J."/>
            <person name="Zhang X."/>
        </authorList>
    </citation>
    <scope>NUCLEOTIDE SEQUENCE [LARGE SCALE GENOMIC DNA]</scope>
    <source>
        <strain evidence="8 9">1.7048</strain>
    </source>
</reference>
<dbReference type="GO" id="GO:0005886">
    <property type="term" value="C:plasma membrane"/>
    <property type="evidence" value="ECO:0007669"/>
    <property type="project" value="UniProtKB-SubCell"/>
</dbReference>
<dbReference type="Gene3D" id="1.20.120.1220">
    <property type="match status" value="1"/>
</dbReference>
<organism evidence="8 9">
    <name type="scientific">Xaviernesmea oryzae</name>
    <dbReference type="NCBI Taxonomy" id="464029"/>
    <lineage>
        <taxon>Bacteria</taxon>
        <taxon>Pseudomonadati</taxon>
        <taxon>Pseudomonadota</taxon>
        <taxon>Alphaproteobacteria</taxon>
        <taxon>Hyphomicrobiales</taxon>
        <taxon>Rhizobiaceae</taxon>
        <taxon>Rhizobium/Agrobacterium group</taxon>
        <taxon>Xaviernesmea</taxon>
    </lineage>
</organism>
<dbReference type="GO" id="GO:0004190">
    <property type="term" value="F:aspartic-type endopeptidase activity"/>
    <property type="evidence" value="ECO:0007669"/>
    <property type="project" value="InterPro"/>
</dbReference>
<evidence type="ECO:0000256" key="2">
    <source>
        <dbReference type="ARBA" id="ARBA00022475"/>
    </source>
</evidence>
<dbReference type="OrthoDB" id="5329005at2"/>
<dbReference type="PANTHER" id="PTHR36506">
    <property type="entry name" value="PREFLAGELLIN PEPTIDASE"/>
    <property type="match status" value="1"/>
</dbReference>
<evidence type="ECO:0000313" key="9">
    <source>
        <dbReference type="Proteomes" id="UP000186364"/>
    </source>
</evidence>
<evidence type="ECO:0000256" key="1">
    <source>
        <dbReference type="ARBA" id="ARBA00004651"/>
    </source>
</evidence>
<evidence type="ECO:0000256" key="4">
    <source>
        <dbReference type="ARBA" id="ARBA00022989"/>
    </source>
</evidence>
<feature type="transmembrane region" description="Helical" evidence="6">
    <location>
        <begin position="97"/>
        <end position="118"/>
    </location>
</feature>
<dbReference type="Pfam" id="PF01478">
    <property type="entry name" value="Peptidase_A24"/>
    <property type="match status" value="1"/>
</dbReference>
<feature type="transmembrane region" description="Helical" evidence="6">
    <location>
        <begin position="58"/>
        <end position="77"/>
    </location>
</feature>
<proteinExistence type="predicted"/>
<evidence type="ECO:0000256" key="3">
    <source>
        <dbReference type="ARBA" id="ARBA00022692"/>
    </source>
</evidence>
<comment type="caution">
    <text evidence="8">The sequence shown here is derived from an EMBL/GenBank/DDBJ whole genome shotgun (WGS) entry which is preliminary data.</text>
</comment>
<protein>
    <submittedName>
        <fullName evidence="8">Peptidase</fullName>
    </submittedName>
</protein>